<organism evidence="2 3">
    <name type="scientific">Recurvomyces mirabilis</name>
    <dbReference type="NCBI Taxonomy" id="574656"/>
    <lineage>
        <taxon>Eukaryota</taxon>
        <taxon>Fungi</taxon>
        <taxon>Dikarya</taxon>
        <taxon>Ascomycota</taxon>
        <taxon>Pezizomycotina</taxon>
        <taxon>Dothideomycetes</taxon>
        <taxon>Dothideomycetidae</taxon>
        <taxon>Mycosphaerellales</taxon>
        <taxon>Teratosphaeriaceae</taxon>
        <taxon>Recurvomyces</taxon>
    </lineage>
</organism>
<feature type="compositionally biased region" description="Acidic residues" evidence="1">
    <location>
        <begin position="57"/>
        <end position="76"/>
    </location>
</feature>
<evidence type="ECO:0000313" key="2">
    <source>
        <dbReference type="EMBL" id="KAK3672958.1"/>
    </source>
</evidence>
<accession>A0AAE0WJR1</accession>
<evidence type="ECO:0000313" key="3">
    <source>
        <dbReference type="Proteomes" id="UP001274830"/>
    </source>
</evidence>
<proteinExistence type="predicted"/>
<gene>
    <name evidence="2" type="ORF">LTR78_007068</name>
</gene>
<comment type="caution">
    <text evidence="2">The sequence shown here is derived from an EMBL/GenBank/DDBJ whole genome shotgun (WGS) entry which is preliminary data.</text>
</comment>
<sequence>MPPKKHARSTSSANVESTAKRPQKEADVASGPSQEKDTNDSVLEPEYICIHATLSDDREDEDSDEVEVRGEDEDDEGPTRTIKMSVKDQSVFRKLASNHPEHKWIMMWQTYMALTDAVDHSGHSDPDLFGMHVYNDFHWYGLAELLENMTAYQKSTVETALLDLWASIAALGHWVNMNTEFMMMDDGDRAFNLIGLIGCAFIDTLITVDKAGQLSADSIVKDLGLVMSLYLNFGRGQEDYDIEEGDLQWRSAIVAFAKKAGIDLTVVGCSATAENVRNEEEEAEEDITADLVKGFREAV</sequence>
<dbReference type="Proteomes" id="UP001274830">
    <property type="component" value="Unassembled WGS sequence"/>
</dbReference>
<keyword evidence="3" id="KW-1185">Reference proteome</keyword>
<protein>
    <submittedName>
        <fullName evidence="2">Uncharacterized protein</fullName>
    </submittedName>
</protein>
<feature type="region of interest" description="Disordered" evidence="1">
    <location>
        <begin position="1"/>
        <end position="81"/>
    </location>
</feature>
<dbReference type="EMBL" id="JAUTXT010000028">
    <property type="protein sequence ID" value="KAK3672958.1"/>
    <property type="molecule type" value="Genomic_DNA"/>
</dbReference>
<feature type="compositionally biased region" description="Basic and acidic residues" evidence="1">
    <location>
        <begin position="18"/>
        <end position="27"/>
    </location>
</feature>
<dbReference type="AlphaFoldDB" id="A0AAE0WJR1"/>
<reference evidence="2" key="1">
    <citation type="submission" date="2023-07" db="EMBL/GenBank/DDBJ databases">
        <title>Black Yeasts Isolated from many extreme environments.</title>
        <authorList>
            <person name="Coleine C."/>
            <person name="Stajich J.E."/>
            <person name="Selbmann L."/>
        </authorList>
    </citation>
    <scope>NUCLEOTIDE SEQUENCE</scope>
    <source>
        <strain evidence="2">CCFEE 5485</strain>
    </source>
</reference>
<evidence type="ECO:0000256" key="1">
    <source>
        <dbReference type="SAM" id="MobiDB-lite"/>
    </source>
</evidence>
<name>A0AAE0WJR1_9PEZI</name>